<feature type="transmembrane region" description="Helical" evidence="1">
    <location>
        <begin position="50"/>
        <end position="71"/>
    </location>
</feature>
<name>A0A1M5M7K3_9EURY</name>
<evidence type="ECO:0000313" key="2">
    <source>
        <dbReference type="EMBL" id="SHG73218.1"/>
    </source>
</evidence>
<evidence type="ECO:0000313" key="3">
    <source>
        <dbReference type="Proteomes" id="UP000184357"/>
    </source>
</evidence>
<organism evidence="2 3">
    <name type="scientific">Halobaculum gomorrense</name>
    <dbReference type="NCBI Taxonomy" id="43928"/>
    <lineage>
        <taxon>Archaea</taxon>
        <taxon>Methanobacteriati</taxon>
        <taxon>Methanobacteriota</taxon>
        <taxon>Stenosarchaea group</taxon>
        <taxon>Halobacteria</taxon>
        <taxon>Halobacteriales</taxon>
        <taxon>Haloferacaceae</taxon>
        <taxon>Halobaculum</taxon>
    </lineage>
</organism>
<feature type="transmembrane region" description="Helical" evidence="1">
    <location>
        <begin position="12"/>
        <end position="35"/>
    </location>
</feature>
<dbReference type="STRING" id="43928.SAMN05443636_0911"/>
<dbReference type="EMBL" id="FQWV01000002">
    <property type="protein sequence ID" value="SHG73218.1"/>
    <property type="molecule type" value="Genomic_DNA"/>
</dbReference>
<keyword evidence="3" id="KW-1185">Reference proteome</keyword>
<sequence length="88" mass="9118">MGLRTAVSQSWVLTAMATGIGLWCAYTAVQAFAAIESLWTFTGSYVGQNAVGGLAGVAVLAGIVALLLVFFGELGQTDPAPQTWPPEE</sequence>
<keyword evidence="1" id="KW-1133">Transmembrane helix</keyword>
<accession>A0A1M5M7K3</accession>
<gene>
    <name evidence="2" type="ORF">SAMN05443636_0911</name>
</gene>
<reference evidence="2 3" key="1">
    <citation type="submission" date="2016-11" db="EMBL/GenBank/DDBJ databases">
        <authorList>
            <person name="Jaros S."/>
            <person name="Januszkiewicz K."/>
            <person name="Wedrychowicz H."/>
        </authorList>
    </citation>
    <scope>NUCLEOTIDE SEQUENCE [LARGE SCALE GENOMIC DNA]</scope>
    <source>
        <strain evidence="2 3">DSM 9297</strain>
    </source>
</reference>
<dbReference type="OrthoDB" id="157530at2157"/>
<proteinExistence type="predicted"/>
<protein>
    <submittedName>
        <fullName evidence="2">Uncharacterized protein</fullName>
    </submittedName>
</protein>
<dbReference type="AlphaFoldDB" id="A0A1M5M7K3"/>
<dbReference type="Proteomes" id="UP000184357">
    <property type="component" value="Unassembled WGS sequence"/>
</dbReference>
<keyword evidence="1" id="KW-0472">Membrane</keyword>
<dbReference type="RefSeq" id="WP_073307216.1">
    <property type="nucleotide sequence ID" value="NZ_FQWV01000002.1"/>
</dbReference>
<keyword evidence="1" id="KW-0812">Transmembrane</keyword>
<evidence type="ECO:0000256" key="1">
    <source>
        <dbReference type="SAM" id="Phobius"/>
    </source>
</evidence>